<dbReference type="AlphaFoldDB" id="A0A919AC72"/>
<gene>
    <name evidence="2" type="ORF">GCM10014715_61740</name>
</gene>
<evidence type="ECO:0000256" key="1">
    <source>
        <dbReference type="SAM" id="MobiDB-lite"/>
    </source>
</evidence>
<protein>
    <submittedName>
        <fullName evidence="2">Uncharacterized protein</fullName>
    </submittedName>
</protein>
<name>A0A919AC72_9ACTN</name>
<evidence type="ECO:0000313" key="2">
    <source>
        <dbReference type="EMBL" id="GHE97108.1"/>
    </source>
</evidence>
<proteinExistence type="predicted"/>
<feature type="region of interest" description="Disordered" evidence="1">
    <location>
        <begin position="1"/>
        <end position="20"/>
    </location>
</feature>
<dbReference type="EMBL" id="BNBC01000035">
    <property type="protein sequence ID" value="GHE97108.1"/>
    <property type="molecule type" value="Genomic_DNA"/>
</dbReference>
<sequence>MGFSVARTNGPTESRRLRSHDARRHNLLQLVWCALIHEQDPGPVMARLYWRNEAEVVAGGLLSEIPEVSEGEYDEDNMPKGLDE</sequence>
<evidence type="ECO:0000313" key="3">
    <source>
        <dbReference type="Proteomes" id="UP000641386"/>
    </source>
</evidence>
<organism evidence="2 3">
    <name type="scientific">Streptomyces spiralis</name>
    <dbReference type="NCBI Taxonomy" id="66376"/>
    <lineage>
        <taxon>Bacteria</taxon>
        <taxon>Bacillati</taxon>
        <taxon>Actinomycetota</taxon>
        <taxon>Actinomycetes</taxon>
        <taxon>Kitasatosporales</taxon>
        <taxon>Streptomycetaceae</taxon>
        <taxon>Streptomyces</taxon>
    </lineage>
</organism>
<feature type="compositionally biased region" description="Polar residues" evidence="1">
    <location>
        <begin position="1"/>
        <end position="12"/>
    </location>
</feature>
<comment type="caution">
    <text evidence="2">The sequence shown here is derived from an EMBL/GenBank/DDBJ whole genome shotgun (WGS) entry which is preliminary data.</text>
</comment>
<dbReference type="Proteomes" id="UP000641386">
    <property type="component" value="Unassembled WGS sequence"/>
</dbReference>
<reference evidence="2" key="1">
    <citation type="journal article" date="2014" name="Int. J. Syst. Evol. Microbiol.">
        <title>Complete genome sequence of Corynebacterium casei LMG S-19264T (=DSM 44701T), isolated from a smear-ripened cheese.</title>
        <authorList>
            <consortium name="US DOE Joint Genome Institute (JGI-PGF)"/>
            <person name="Walter F."/>
            <person name="Albersmeier A."/>
            <person name="Kalinowski J."/>
            <person name="Ruckert C."/>
        </authorList>
    </citation>
    <scope>NUCLEOTIDE SEQUENCE</scope>
    <source>
        <strain evidence="2">JCM 3302</strain>
    </source>
</reference>
<reference evidence="2" key="2">
    <citation type="submission" date="2020-09" db="EMBL/GenBank/DDBJ databases">
        <authorList>
            <person name="Sun Q."/>
            <person name="Ohkuma M."/>
        </authorList>
    </citation>
    <scope>NUCLEOTIDE SEQUENCE</scope>
    <source>
        <strain evidence="2">JCM 3302</strain>
    </source>
</reference>
<keyword evidence="3" id="KW-1185">Reference proteome</keyword>
<accession>A0A919AC72</accession>